<feature type="signal peptide" evidence="1">
    <location>
        <begin position="1"/>
        <end position="23"/>
    </location>
</feature>
<keyword evidence="4" id="KW-1185">Reference proteome</keyword>
<sequence>MSQRVFRPSRAAVSALAVSLALAAAVPAAASGTDIQRAQLQELTRKLVDAGAPGVIVRVDDGRGRPIEIAEQAAWTRPDHVIRPGDEYRVASSTKTMMATLVLQLVASGELALTDSVDKWLPGKVCGLGP</sequence>
<dbReference type="SUPFAM" id="SSF56601">
    <property type="entry name" value="beta-lactamase/transpeptidase-like"/>
    <property type="match status" value="1"/>
</dbReference>
<evidence type="ECO:0000313" key="4">
    <source>
        <dbReference type="Proteomes" id="UP001519332"/>
    </source>
</evidence>
<proteinExistence type="predicted"/>
<evidence type="ECO:0000256" key="1">
    <source>
        <dbReference type="SAM" id="SignalP"/>
    </source>
</evidence>
<keyword evidence="1" id="KW-0732">Signal</keyword>
<feature type="domain" description="Beta-lactamase-related" evidence="2">
    <location>
        <begin position="84"/>
        <end position="122"/>
    </location>
</feature>
<evidence type="ECO:0000313" key="3">
    <source>
        <dbReference type="EMBL" id="MBP2327426.1"/>
    </source>
</evidence>
<dbReference type="InterPro" id="IPR012338">
    <property type="entry name" value="Beta-lactam/transpept-like"/>
</dbReference>
<organism evidence="3 4">
    <name type="scientific">Kibdelosporangium banguiense</name>
    <dbReference type="NCBI Taxonomy" id="1365924"/>
    <lineage>
        <taxon>Bacteria</taxon>
        <taxon>Bacillati</taxon>
        <taxon>Actinomycetota</taxon>
        <taxon>Actinomycetes</taxon>
        <taxon>Pseudonocardiales</taxon>
        <taxon>Pseudonocardiaceae</taxon>
        <taxon>Kibdelosporangium</taxon>
    </lineage>
</organism>
<dbReference type="InterPro" id="IPR001466">
    <property type="entry name" value="Beta-lactam-related"/>
</dbReference>
<name>A0ABS4TSN9_9PSEU</name>
<dbReference type="Pfam" id="PF00144">
    <property type="entry name" value="Beta-lactamase"/>
    <property type="match status" value="1"/>
</dbReference>
<accession>A0ABS4TSN9</accession>
<evidence type="ECO:0000259" key="2">
    <source>
        <dbReference type="Pfam" id="PF00144"/>
    </source>
</evidence>
<dbReference type="Proteomes" id="UP001519332">
    <property type="component" value="Unassembled WGS sequence"/>
</dbReference>
<protein>
    <submittedName>
        <fullName evidence="3">CubicO group peptidase (Beta-lactamase class C family)</fullName>
    </submittedName>
</protein>
<reference evidence="3 4" key="1">
    <citation type="submission" date="2021-03" db="EMBL/GenBank/DDBJ databases">
        <title>Sequencing the genomes of 1000 actinobacteria strains.</title>
        <authorList>
            <person name="Klenk H.-P."/>
        </authorList>
    </citation>
    <scope>NUCLEOTIDE SEQUENCE [LARGE SCALE GENOMIC DNA]</scope>
    <source>
        <strain evidence="3 4">DSM 46670</strain>
    </source>
</reference>
<dbReference type="RefSeq" id="WP_209644371.1">
    <property type="nucleotide sequence ID" value="NZ_JAGINW010000001.1"/>
</dbReference>
<comment type="caution">
    <text evidence="3">The sequence shown here is derived from an EMBL/GenBank/DDBJ whole genome shotgun (WGS) entry which is preliminary data.</text>
</comment>
<dbReference type="Gene3D" id="3.40.710.10">
    <property type="entry name" value="DD-peptidase/beta-lactamase superfamily"/>
    <property type="match status" value="1"/>
</dbReference>
<gene>
    <name evidence="3" type="ORF">JOF56_007811</name>
</gene>
<dbReference type="EMBL" id="JAGINW010000001">
    <property type="protein sequence ID" value="MBP2327426.1"/>
    <property type="molecule type" value="Genomic_DNA"/>
</dbReference>
<feature type="chain" id="PRO_5045128088" evidence="1">
    <location>
        <begin position="24"/>
        <end position="130"/>
    </location>
</feature>